<evidence type="ECO:0000313" key="3">
    <source>
        <dbReference type="Proteomes" id="UP001385951"/>
    </source>
</evidence>
<accession>A0AAW0FWH3</accession>
<proteinExistence type="predicted"/>
<evidence type="ECO:0000256" key="1">
    <source>
        <dbReference type="SAM" id="Phobius"/>
    </source>
</evidence>
<name>A0AAW0FWH3_9APHY</name>
<gene>
    <name evidence="2" type="ORF">QCA50_014910</name>
</gene>
<dbReference type="EMBL" id="JASBNA010000038">
    <property type="protein sequence ID" value="KAK7681948.1"/>
    <property type="molecule type" value="Genomic_DNA"/>
</dbReference>
<reference evidence="2 3" key="1">
    <citation type="submission" date="2022-09" db="EMBL/GenBank/DDBJ databases">
        <authorList>
            <person name="Palmer J.M."/>
        </authorList>
    </citation>
    <scope>NUCLEOTIDE SEQUENCE [LARGE SCALE GENOMIC DNA]</scope>
    <source>
        <strain evidence="2 3">DSM 7382</strain>
    </source>
</reference>
<feature type="transmembrane region" description="Helical" evidence="1">
    <location>
        <begin position="145"/>
        <end position="167"/>
    </location>
</feature>
<dbReference type="AlphaFoldDB" id="A0AAW0FWH3"/>
<keyword evidence="3" id="KW-1185">Reference proteome</keyword>
<protein>
    <recommendedName>
        <fullName evidence="4">PRA1 family protein</fullName>
    </recommendedName>
</protein>
<evidence type="ECO:0008006" key="4">
    <source>
        <dbReference type="Google" id="ProtNLM"/>
    </source>
</evidence>
<keyword evidence="1" id="KW-0812">Transmembrane</keyword>
<organism evidence="2 3">
    <name type="scientific">Cerrena zonata</name>
    <dbReference type="NCBI Taxonomy" id="2478898"/>
    <lineage>
        <taxon>Eukaryota</taxon>
        <taxon>Fungi</taxon>
        <taxon>Dikarya</taxon>
        <taxon>Basidiomycota</taxon>
        <taxon>Agaricomycotina</taxon>
        <taxon>Agaricomycetes</taxon>
        <taxon>Polyporales</taxon>
        <taxon>Cerrenaceae</taxon>
        <taxon>Cerrena</taxon>
    </lineage>
</organism>
<comment type="caution">
    <text evidence="2">The sequence shown here is derived from an EMBL/GenBank/DDBJ whole genome shotgun (WGS) entry which is preliminary data.</text>
</comment>
<keyword evidence="1" id="KW-1133">Transmembrane helix</keyword>
<dbReference type="Proteomes" id="UP001385951">
    <property type="component" value="Unassembled WGS sequence"/>
</dbReference>
<sequence>MPVSRYHTKHEYTQLMATNPKDNDLVFDHELDLPSTPLINTNNRVSNVVLYPDVLLQSRQHGFHDCVEEYLAGWGRTYLRSPLTDIQVTLKHLQASPYYTQKRIFNSIYPMFIIVATFFALAMAVRHESDTQAMIANPSKHCRTLVIGLIVFIGSVLVGVAIVRLLVWVGAHVIDWIVCPEPNIEEELEPDGIHQVPQGAALISNMFT</sequence>
<feature type="transmembrane region" description="Helical" evidence="1">
    <location>
        <begin position="108"/>
        <end position="125"/>
    </location>
</feature>
<evidence type="ECO:0000313" key="2">
    <source>
        <dbReference type="EMBL" id="KAK7681948.1"/>
    </source>
</evidence>
<keyword evidence="1" id="KW-0472">Membrane</keyword>